<dbReference type="Gramene" id="FCD_00034671-RA">
    <property type="protein sequence ID" value="FCD_00034671-RA:cds"/>
    <property type="gene ID" value="FCD_00034671"/>
</dbReference>
<reference evidence="1" key="1">
    <citation type="submission" date="2023-07" db="EMBL/GenBank/DDBJ databases">
        <title>draft genome sequence of fig (Ficus carica).</title>
        <authorList>
            <person name="Takahashi T."/>
            <person name="Nishimura K."/>
        </authorList>
    </citation>
    <scope>NUCLEOTIDE SEQUENCE</scope>
</reference>
<accession>A0AA87ZPW9</accession>
<proteinExistence type="predicted"/>
<evidence type="ECO:0000313" key="2">
    <source>
        <dbReference type="Proteomes" id="UP001187192"/>
    </source>
</evidence>
<dbReference type="Proteomes" id="UP001187192">
    <property type="component" value="Unassembled WGS sequence"/>
</dbReference>
<protein>
    <submittedName>
        <fullName evidence="1">Uncharacterized protein</fullName>
    </submittedName>
</protein>
<dbReference type="EMBL" id="BTGU01000003">
    <property type="protein sequence ID" value="GMN30616.1"/>
    <property type="molecule type" value="Genomic_DNA"/>
</dbReference>
<keyword evidence="2" id="KW-1185">Reference proteome</keyword>
<gene>
    <name evidence="1" type="ORF">TIFTF001_002874</name>
</gene>
<dbReference type="PANTHER" id="PTHR36019">
    <property type="entry name" value="PLANT/PROTEIN"/>
    <property type="match status" value="1"/>
</dbReference>
<evidence type="ECO:0000313" key="1">
    <source>
        <dbReference type="EMBL" id="GMN30616.1"/>
    </source>
</evidence>
<comment type="caution">
    <text evidence="1">The sequence shown here is derived from an EMBL/GenBank/DDBJ whole genome shotgun (WGS) entry which is preliminary data.</text>
</comment>
<dbReference type="AlphaFoldDB" id="A0AA87ZPW9"/>
<dbReference type="PANTHER" id="PTHR36019:SF3">
    <property type="entry name" value="PLANT_PROTEIN"/>
    <property type="match status" value="1"/>
</dbReference>
<sequence length="120" mass="13762">MSLSCLSCQVLQRTNSDCEREYGGEKYSYKKIFQPEVHQRSWSGNLGQPPPGYDQMVSGSKAVVEQKKAKKLGHRRMQSTGALALDGTAEPRLVRSCGMRRDWSFEDLRERDEKKGRMIY</sequence>
<organism evidence="1 2">
    <name type="scientific">Ficus carica</name>
    <name type="common">Common fig</name>
    <dbReference type="NCBI Taxonomy" id="3494"/>
    <lineage>
        <taxon>Eukaryota</taxon>
        <taxon>Viridiplantae</taxon>
        <taxon>Streptophyta</taxon>
        <taxon>Embryophyta</taxon>
        <taxon>Tracheophyta</taxon>
        <taxon>Spermatophyta</taxon>
        <taxon>Magnoliopsida</taxon>
        <taxon>eudicotyledons</taxon>
        <taxon>Gunneridae</taxon>
        <taxon>Pentapetalae</taxon>
        <taxon>rosids</taxon>
        <taxon>fabids</taxon>
        <taxon>Rosales</taxon>
        <taxon>Moraceae</taxon>
        <taxon>Ficeae</taxon>
        <taxon>Ficus</taxon>
    </lineage>
</organism>
<name>A0AA87ZPW9_FICCA</name>